<feature type="transmembrane region" description="Helical" evidence="8">
    <location>
        <begin position="218"/>
        <end position="238"/>
    </location>
</feature>
<evidence type="ECO:0000256" key="6">
    <source>
        <dbReference type="ARBA" id="ARBA00022989"/>
    </source>
</evidence>
<keyword evidence="3" id="KW-0813">Transport</keyword>
<gene>
    <name evidence="9" type="ORF">U472_01075</name>
</gene>
<dbReference type="EMBL" id="LWDV01000005">
    <property type="protein sequence ID" value="OCL28510.1"/>
    <property type="molecule type" value="Genomic_DNA"/>
</dbReference>
<feature type="transmembrane region" description="Helical" evidence="8">
    <location>
        <begin position="36"/>
        <end position="55"/>
    </location>
</feature>
<evidence type="ECO:0000256" key="7">
    <source>
        <dbReference type="ARBA" id="ARBA00023136"/>
    </source>
</evidence>
<dbReference type="InterPro" id="IPR004761">
    <property type="entry name" value="Spore_GerAB"/>
</dbReference>
<feature type="transmembrane region" description="Helical" evidence="8">
    <location>
        <begin position="191"/>
        <end position="206"/>
    </location>
</feature>
<feature type="transmembrane region" description="Helical" evidence="8">
    <location>
        <begin position="12"/>
        <end position="30"/>
    </location>
</feature>
<comment type="subcellular location">
    <subcellularLocation>
        <location evidence="1">Membrane</location>
        <topology evidence="1">Multi-pass membrane protein</topology>
    </subcellularLocation>
</comment>
<reference evidence="10" key="1">
    <citation type="submission" date="2016-07" db="EMBL/GenBank/DDBJ databases">
        <authorList>
            <person name="Florea S."/>
            <person name="Webb J.S."/>
            <person name="Jaromczyk J."/>
            <person name="Schardl C.L."/>
        </authorList>
    </citation>
    <scope>NUCLEOTIDE SEQUENCE [LARGE SCALE GENOMIC DNA]</scope>
    <source>
        <strain evidence="10">Z6</strain>
    </source>
</reference>
<evidence type="ECO:0000313" key="9">
    <source>
        <dbReference type="EMBL" id="OCL28510.1"/>
    </source>
</evidence>
<keyword evidence="10" id="KW-1185">Reference proteome</keyword>
<evidence type="ECO:0000256" key="1">
    <source>
        <dbReference type="ARBA" id="ARBA00004141"/>
    </source>
</evidence>
<keyword evidence="4" id="KW-0309">Germination</keyword>
<sequence length="268" mass="30576">MKEKISNYQVFWLNLAMIMPTFVLIVPKTLAESDKLGWVSAIFSGTSTGFLQYLLLKLSFDFSNKSVIQDCMALLGSIIGKIIILPYIFVILLDTTLILYEIVIFIKVVMPRSSYIVTSIALALLETYATYTGIENLARLSVIAMFIMIASTVLILIITIFYFDLFNFNRLKPIVFNFKSIVRRSLVSSDWFRLILTLLLIFKPYLKNKNGTIKSSLLGNLLIQLIIVILFIFSIAVFEINLTKNLSFPFYNLTKSITRGSETIVFFM</sequence>
<evidence type="ECO:0000313" key="10">
    <source>
        <dbReference type="Proteomes" id="UP000093514"/>
    </source>
</evidence>
<evidence type="ECO:0000256" key="3">
    <source>
        <dbReference type="ARBA" id="ARBA00022448"/>
    </source>
</evidence>
<comment type="similarity">
    <text evidence="2">Belongs to the amino acid-polyamine-organocation (APC) superfamily. Spore germination protein (SGP) (TC 2.A.3.9) family.</text>
</comment>
<reference evidence="9 10" key="2">
    <citation type="submission" date="2016-08" db="EMBL/GenBank/DDBJ databases">
        <title>Orenia metallireducens sp. nov. strain Z6, a Novel Metal-reducing Firmicute from the Deep Subsurface.</title>
        <authorList>
            <person name="Maxim B.I."/>
            <person name="Kenneth K."/>
            <person name="Flynn T.M."/>
            <person name="Oloughlin E.J."/>
            <person name="Locke R.A."/>
            <person name="Weber J.R."/>
            <person name="Egan S.M."/>
            <person name="Mackie R.I."/>
            <person name="Cann I.K."/>
        </authorList>
    </citation>
    <scope>NUCLEOTIDE SEQUENCE [LARGE SCALE GENOMIC DNA]</scope>
    <source>
        <strain evidence="9 10">Z6</strain>
    </source>
</reference>
<feature type="transmembrane region" description="Helical" evidence="8">
    <location>
        <begin position="67"/>
        <end position="92"/>
    </location>
</feature>
<evidence type="ECO:0000256" key="4">
    <source>
        <dbReference type="ARBA" id="ARBA00022544"/>
    </source>
</evidence>
<keyword evidence="6 8" id="KW-1133">Transmembrane helix</keyword>
<dbReference type="PANTHER" id="PTHR34975">
    <property type="entry name" value="SPORE GERMINATION PROTEIN A2"/>
    <property type="match status" value="1"/>
</dbReference>
<protein>
    <recommendedName>
        <fullName evidence="11">Spore germination protein</fullName>
    </recommendedName>
</protein>
<dbReference type="Proteomes" id="UP000093514">
    <property type="component" value="Unassembled WGS sequence"/>
</dbReference>
<name>A0A1C0AD19_9FIRM</name>
<dbReference type="OrthoDB" id="2112161at2"/>
<dbReference type="RefSeq" id="WP_068714646.1">
    <property type="nucleotide sequence ID" value="NZ_LWDV01000005.1"/>
</dbReference>
<dbReference type="PANTHER" id="PTHR34975:SF2">
    <property type="entry name" value="SPORE GERMINATION PROTEIN A2"/>
    <property type="match status" value="1"/>
</dbReference>
<evidence type="ECO:0000256" key="2">
    <source>
        <dbReference type="ARBA" id="ARBA00007998"/>
    </source>
</evidence>
<dbReference type="GO" id="GO:0016020">
    <property type="term" value="C:membrane"/>
    <property type="evidence" value="ECO:0007669"/>
    <property type="project" value="UniProtKB-SubCell"/>
</dbReference>
<feature type="transmembrane region" description="Helical" evidence="8">
    <location>
        <begin position="137"/>
        <end position="163"/>
    </location>
</feature>
<feature type="transmembrane region" description="Helical" evidence="8">
    <location>
        <begin position="98"/>
        <end position="125"/>
    </location>
</feature>
<dbReference type="Pfam" id="PF03845">
    <property type="entry name" value="Spore_permease"/>
    <property type="match status" value="1"/>
</dbReference>
<keyword evidence="5 8" id="KW-0812">Transmembrane</keyword>
<evidence type="ECO:0000256" key="5">
    <source>
        <dbReference type="ARBA" id="ARBA00022692"/>
    </source>
</evidence>
<proteinExistence type="inferred from homology"/>
<keyword evidence="7 8" id="KW-0472">Membrane</keyword>
<comment type="caution">
    <text evidence="9">The sequence shown here is derived from an EMBL/GenBank/DDBJ whole genome shotgun (WGS) entry which is preliminary data.</text>
</comment>
<evidence type="ECO:0000256" key="8">
    <source>
        <dbReference type="SAM" id="Phobius"/>
    </source>
</evidence>
<dbReference type="GO" id="GO:0009847">
    <property type="term" value="P:spore germination"/>
    <property type="evidence" value="ECO:0007669"/>
    <property type="project" value="InterPro"/>
</dbReference>
<organism evidence="9 10">
    <name type="scientific">Orenia metallireducens</name>
    <dbReference type="NCBI Taxonomy" id="1413210"/>
    <lineage>
        <taxon>Bacteria</taxon>
        <taxon>Bacillati</taxon>
        <taxon>Bacillota</taxon>
        <taxon>Clostridia</taxon>
        <taxon>Halanaerobiales</taxon>
        <taxon>Halobacteroidaceae</taxon>
        <taxon>Orenia</taxon>
    </lineage>
</organism>
<evidence type="ECO:0008006" key="11">
    <source>
        <dbReference type="Google" id="ProtNLM"/>
    </source>
</evidence>
<accession>A0A1C0AD19</accession>
<dbReference type="AlphaFoldDB" id="A0A1C0AD19"/>